<feature type="domain" description="ATP-grasp" evidence="4">
    <location>
        <begin position="1"/>
        <end position="58"/>
    </location>
</feature>
<dbReference type="PROSITE" id="PS50975">
    <property type="entry name" value="ATP_GRASP"/>
    <property type="match status" value="1"/>
</dbReference>
<dbReference type="PANTHER" id="PTHR11405">
    <property type="entry name" value="CARBAMOYLTRANSFERASE FAMILY MEMBER"/>
    <property type="match status" value="1"/>
</dbReference>
<dbReference type="PANTHER" id="PTHR11405:SF53">
    <property type="entry name" value="CARBAMOYL-PHOSPHATE SYNTHASE [AMMONIA], MITOCHONDRIAL"/>
    <property type="match status" value="1"/>
</dbReference>
<comment type="caution">
    <text evidence="5">The sequence shown here is derived from an EMBL/GenBank/DDBJ whole genome shotgun (WGS) entry which is preliminary data.</text>
</comment>
<proteinExistence type="predicted"/>
<dbReference type="SUPFAM" id="SSF56059">
    <property type="entry name" value="Glutathione synthetase ATP-binding domain-like"/>
    <property type="match status" value="1"/>
</dbReference>
<reference evidence="5" key="1">
    <citation type="journal article" date="2014" name="Front. Microbiol.">
        <title>High frequency of phylogenetically diverse reductive dehalogenase-homologous genes in deep subseafloor sedimentary metagenomes.</title>
        <authorList>
            <person name="Kawai M."/>
            <person name="Futagami T."/>
            <person name="Toyoda A."/>
            <person name="Takaki Y."/>
            <person name="Nishi S."/>
            <person name="Hori S."/>
            <person name="Arai W."/>
            <person name="Tsubouchi T."/>
            <person name="Morono Y."/>
            <person name="Uchiyama I."/>
            <person name="Ito T."/>
            <person name="Fujiyama A."/>
            <person name="Inagaki F."/>
            <person name="Takami H."/>
        </authorList>
    </citation>
    <scope>NUCLEOTIDE SEQUENCE</scope>
    <source>
        <strain evidence="5">Expedition CK06-06</strain>
    </source>
</reference>
<gene>
    <name evidence="5" type="ORF">S12H4_62346</name>
</gene>
<organism evidence="5">
    <name type="scientific">marine sediment metagenome</name>
    <dbReference type="NCBI Taxonomy" id="412755"/>
    <lineage>
        <taxon>unclassified sequences</taxon>
        <taxon>metagenomes</taxon>
        <taxon>ecological metagenomes</taxon>
    </lineage>
</organism>
<dbReference type="AlphaFoldDB" id="X1UKJ6"/>
<feature type="non-terminal residue" evidence="5">
    <location>
        <position position="1"/>
    </location>
</feature>
<feature type="non-terminal residue" evidence="5">
    <location>
        <position position="86"/>
    </location>
</feature>
<dbReference type="InterPro" id="IPR011761">
    <property type="entry name" value="ATP-grasp"/>
</dbReference>
<accession>X1UKJ6</accession>
<dbReference type="GO" id="GO:0005737">
    <property type="term" value="C:cytoplasm"/>
    <property type="evidence" value="ECO:0007669"/>
    <property type="project" value="TreeGrafter"/>
</dbReference>
<evidence type="ECO:0000256" key="1">
    <source>
        <dbReference type="ARBA" id="ARBA00022598"/>
    </source>
</evidence>
<protein>
    <recommendedName>
        <fullName evidence="4">ATP-grasp domain-containing protein</fullName>
    </recommendedName>
</protein>
<evidence type="ECO:0000256" key="3">
    <source>
        <dbReference type="ARBA" id="ARBA00022840"/>
    </source>
</evidence>
<keyword evidence="2" id="KW-0547">Nucleotide-binding</keyword>
<dbReference type="EMBL" id="BARW01041782">
    <property type="protein sequence ID" value="GAJ18029.1"/>
    <property type="molecule type" value="Genomic_DNA"/>
</dbReference>
<dbReference type="GO" id="GO:0046872">
    <property type="term" value="F:metal ion binding"/>
    <property type="evidence" value="ECO:0007669"/>
    <property type="project" value="InterPro"/>
</dbReference>
<sequence>ALTIKGLMNIQFVIMPGRATQASAVYVLEVNPRASRTIPFISKLTGVPMVNVATKVMLGKSLKEQGYNSGLWPRQKLVGIKAPVFS</sequence>
<dbReference type="PROSITE" id="PS00867">
    <property type="entry name" value="CPSASE_2"/>
    <property type="match status" value="1"/>
</dbReference>
<name>X1UKJ6_9ZZZZ</name>
<evidence type="ECO:0000313" key="5">
    <source>
        <dbReference type="EMBL" id="GAJ18029.1"/>
    </source>
</evidence>
<dbReference type="GO" id="GO:0006541">
    <property type="term" value="P:glutamine metabolic process"/>
    <property type="evidence" value="ECO:0007669"/>
    <property type="project" value="TreeGrafter"/>
</dbReference>
<dbReference type="GO" id="GO:0005524">
    <property type="term" value="F:ATP binding"/>
    <property type="evidence" value="ECO:0007669"/>
    <property type="project" value="UniProtKB-KW"/>
</dbReference>
<dbReference type="Gene3D" id="3.30.470.20">
    <property type="entry name" value="ATP-grasp fold, B domain"/>
    <property type="match status" value="1"/>
</dbReference>
<dbReference type="InterPro" id="IPR005479">
    <property type="entry name" value="CPAse_ATP-bd"/>
</dbReference>
<keyword evidence="3" id="KW-0067">ATP-binding</keyword>
<keyword evidence="1" id="KW-0436">Ligase</keyword>
<dbReference type="Pfam" id="PF02786">
    <property type="entry name" value="CPSase_L_D2"/>
    <property type="match status" value="1"/>
</dbReference>
<evidence type="ECO:0000256" key="2">
    <source>
        <dbReference type="ARBA" id="ARBA00022741"/>
    </source>
</evidence>
<dbReference type="GO" id="GO:0004088">
    <property type="term" value="F:carbamoyl-phosphate synthase (glutamine-hydrolyzing) activity"/>
    <property type="evidence" value="ECO:0007669"/>
    <property type="project" value="TreeGrafter"/>
</dbReference>
<evidence type="ECO:0000259" key="4">
    <source>
        <dbReference type="PROSITE" id="PS50975"/>
    </source>
</evidence>